<dbReference type="EMBL" id="DYDO01000002">
    <property type="protein sequence ID" value="DBA30367.1"/>
    <property type="molecule type" value="Genomic_DNA"/>
</dbReference>
<evidence type="ECO:0000313" key="2">
    <source>
        <dbReference type="EMBL" id="DBA30367.1"/>
    </source>
</evidence>
<evidence type="ECO:0000313" key="3">
    <source>
        <dbReference type="Proteomes" id="UP001181693"/>
    </source>
</evidence>
<dbReference type="AlphaFoldDB" id="A0AAV3B4Z6"/>
<sequence length="112" mass="12751">MPNFPKAKWAFLLLELLLVNLICTQGSTDLNVVKLYHKITDKHIMSPFRSSKLNIMHCITRFGDSNSPFVGVHMQSLRTKPVKAACRLHVIKQDFPSPFTNYRPSKLPALNS</sequence>
<evidence type="ECO:0000256" key="1">
    <source>
        <dbReference type="SAM" id="SignalP"/>
    </source>
</evidence>
<name>A0AAV3B4Z6_PYXAD</name>
<feature type="chain" id="PRO_5043348866" description="Secreted protein" evidence="1">
    <location>
        <begin position="27"/>
        <end position="112"/>
    </location>
</feature>
<gene>
    <name evidence="2" type="ORF">GDO54_006360</name>
</gene>
<feature type="signal peptide" evidence="1">
    <location>
        <begin position="1"/>
        <end position="26"/>
    </location>
</feature>
<accession>A0AAV3B4Z6</accession>
<comment type="caution">
    <text evidence="2">The sequence shown here is derived from an EMBL/GenBank/DDBJ whole genome shotgun (WGS) entry which is preliminary data.</text>
</comment>
<reference evidence="2" key="1">
    <citation type="thesis" date="2020" institute="ProQuest LLC" country="789 East Eisenhower Parkway, Ann Arbor, MI, USA">
        <title>Comparative Genomics and Chromosome Evolution.</title>
        <authorList>
            <person name="Mudd A.B."/>
        </authorList>
    </citation>
    <scope>NUCLEOTIDE SEQUENCE</scope>
    <source>
        <strain evidence="2">1538</strain>
        <tissue evidence="2">Blood</tissue>
    </source>
</reference>
<keyword evidence="3" id="KW-1185">Reference proteome</keyword>
<organism evidence="2 3">
    <name type="scientific">Pyxicephalus adspersus</name>
    <name type="common">African bullfrog</name>
    <dbReference type="NCBI Taxonomy" id="30357"/>
    <lineage>
        <taxon>Eukaryota</taxon>
        <taxon>Metazoa</taxon>
        <taxon>Chordata</taxon>
        <taxon>Craniata</taxon>
        <taxon>Vertebrata</taxon>
        <taxon>Euteleostomi</taxon>
        <taxon>Amphibia</taxon>
        <taxon>Batrachia</taxon>
        <taxon>Anura</taxon>
        <taxon>Neobatrachia</taxon>
        <taxon>Ranoidea</taxon>
        <taxon>Pyxicephalidae</taxon>
        <taxon>Pyxicephalinae</taxon>
        <taxon>Pyxicephalus</taxon>
    </lineage>
</organism>
<proteinExistence type="predicted"/>
<keyword evidence="1" id="KW-0732">Signal</keyword>
<dbReference type="Proteomes" id="UP001181693">
    <property type="component" value="Unassembled WGS sequence"/>
</dbReference>
<protein>
    <recommendedName>
        <fullName evidence="4">Secreted protein</fullName>
    </recommendedName>
</protein>
<evidence type="ECO:0008006" key="4">
    <source>
        <dbReference type="Google" id="ProtNLM"/>
    </source>
</evidence>